<evidence type="ECO:0000313" key="3">
    <source>
        <dbReference type="Proteomes" id="UP000520814"/>
    </source>
</evidence>
<name>A0A7W9W5M6_ARMRO</name>
<evidence type="ECO:0000313" key="2">
    <source>
        <dbReference type="EMBL" id="MBB6050629.1"/>
    </source>
</evidence>
<evidence type="ECO:0008006" key="4">
    <source>
        <dbReference type="Google" id="ProtNLM"/>
    </source>
</evidence>
<keyword evidence="3" id="KW-1185">Reference proteome</keyword>
<gene>
    <name evidence="2" type="ORF">HNQ39_002420</name>
</gene>
<feature type="signal peptide" evidence="1">
    <location>
        <begin position="1"/>
        <end position="21"/>
    </location>
</feature>
<feature type="chain" id="PRO_5031518047" description="DUF885 domain-containing protein" evidence="1">
    <location>
        <begin position="22"/>
        <end position="563"/>
    </location>
</feature>
<reference evidence="2 3" key="1">
    <citation type="submission" date="2020-08" db="EMBL/GenBank/DDBJ databases">
        <title>Genomic Encyclopedia of Type Strains, Phase IV (KMG-IV): sequencing the most valuable type-strain genomes for metagenomic binning, comparative biology and taxonomic classification.</title>
        <authorList>
            <person name="Goeker M."/>
        </authorList>
    </citation>
    <scope>NUCLEOTIDE SEQUENCE [LARGE SCALE GENOMIC DNA]</scope>
    <source>
        <strain evidence="2 3">DSM 23562</strain>
    </source>
</reference>
<accession>A0A7W9W5M6</accession>
<protein>
    <recommendedName>
        <fullName evidence="4">DUF885 domain-containing protein</fullName>
    </recommendedName>
</protein>
<dbReference type="SUPFAM" id="SSF55486">
    <property type="entry name" value="Metalloproteases ('zincins'), catalytic domain"/>
    <property type="match status" value="1"/>
</dbReference>
<dbReference type="InterPro" id="IPR010281">
    <property type="entry name" value="DUF885"/>
</dbReference>
<dbReference type="PANTHER" id="PTHR33361">
    <property type="entry name" value="GLR0591 PROTEIN"/>
    <property type="match status" value="1"/>
</dbReference>
<dbReference type="RefSeq" id="WP_184195951.1">
    <property type="nucleotide sequence ID" value="NZ_JACHGW010000002.1"/>
</dbReference>
<dbReference type="EMBL" id="JACHGW010000002">
    <property type="protein sequence ID" value="MBB6050629.1"/>
    <property type="molecule type" value="Genomic_DNA"/>
</dbReference>
<proteinExistence type="predicted"/>
<dbReference type="PANTHER" id="PTHR33361:SF2">
    <property type="entry name" value="DUF885 DOMAIN-CONTAINING PROTEIN"/>
    <property type="match status" value="1"/>
</dbReference>
<dbReference type="Proteomes" id="UP000520814">
    <property type="component" value="Unassembled WGS sequence"/>
</dbReference>
<dbReference type="Pfam" id="PF05960">
    <property type="entry name" value="DUF885"/>
    <property type="match status" value="1"/>
</dbReference>
<evidence type="ECO:0000256" key="1">
    <source>
        <dbReference type="SAM" id="SignalP"/>
    </source>
</evidence>
<dbReference type="AlphaFoldDB" id="A0A7W9W5M6"/>
<organism evidence="2 3">
    <name type="scientific">Armatimonas rosea</name>
    <dbReference type="NCBI Taxonomy" id="685828"/>
    <lineage>
        <taxon>Bacteria</taxon>
        <taxon>Bacillati</taxon>
        <taxon>Armatimonadota</taxon>
        <taxon>Armatimonadia</taxon>
        <taxon>Armatimonadales</taxon>
        <taxon>Armatimonadaceae</taxon>
        <taxon>Armatimonas</taxon>
    </lineage>
</organism>
<comment type="caution">
    <text evidence="2">The sequence shown here is derived from an EMBL/GenBank/DDBJ whole genome shotgun (WGS) entry which is preliminary data.</text>
</comment>
<keyword evidence="1" id="KW-0732">Signal</keyword>
<sequence length="563" mass="64247">MLSKALFAAIAALVVLSPAYAQPSRATDDSLEPLLRRFQTDEAGLNRFYDTEFSPTLQKRMAAFRAEWRKTLDALDYDKLGTGARIDWLLLDGYLKHEDAQAALAAQREAEMLPLIPFAPKLVALEEARGRVEAPNGERFAATLDALSKELKAARAQKRNISPTLALRTARALDGLARTLATWYAHYDGFHPLVTWWCKTPYEALRRELADYSRALREETAKVKGRDDDPLIGDPIGRDALLADLAYERIPYTPEELMKLAEREFAWCETELKKATKEMGLGENTKAALERVKTLHAAPGEQDTLVAGQVRESIAFLQKNDLVTLEPLCIETWRLEMSSKQVQRNLPFAAYGGQKMLVAYPLAEMDHADKEMSLRANNEHFTRIVTPHELIPGHHLQSYMSERYRPYRQRFATPFLVEGWALYWEMQLWDKSWARSPEDRVGMLFWRMHRCARILVSLGFHLKTMTPEKMIDFLVERVGHERFSATSEVRRFIGGAYSPLYQCAYMIGGLQLRALAKEQGDSQRQTLKQLHDSLLHEGPIPIELLRAAVTGSRPVKNAPFWRF</sequence>